<evidence type="ECO:0000256" key="1">
    <source>
        <dbReference type="ARBA" id="ARBA00006611"/>
    </source>
</evidence>
<dbReference type="SUPFAM" id="SSF160246">
    <property type="entry name" value="EspE N-terminal domain-like"/>
    <property type="match status" value="1"/>
</dbReference>
<protein>
    <submittedName>
        <fullName evidence="5">Type II/IV secretion system protein</fullName>
    </submittedName>
</protein>
<dbReference type="Gene3D" id="3.40.50.300">
    <property type="entry name" value="P-loop containing nucleotide triphosphate hydrolases"/>
    <property type="match status" value="1"/>
</dbReference>
<dbReference type="InterPro" id="IPR007831">
    <property type="entry name" value="T2SS_GspE_N"/>
</dbReference>
<dbReference type="RefSeq" id="WP_186935256.1">
    <property type="nucleotide sequence ID" value="NZ_JACOPS010000002.1"/>
</dbReference>
<comment type="caution">
    <text evidence="5">The sequence shown here is derived from an EMBL/GenBank/DDBJ whole genome shotgun (WGS) entry which is preliminary data.</text>
</comment>
<dbReference type="Gene3D" id="3.30.300.160">
    <property type="entry name" value="Type II secretion system, protein E, N-terminal domain"/>
    <property type="match status" value="1"/>
</dbReference>
<keyword evidence="2" id="KW-0547">Nucleotide-binding</keyword>
<dbReference type="SUPFAM" id="SSF52540">
    <property type="entry name" value="P-loop containing nucleoside triphosphate hydrolases"/>
    <property type="match status" value="1"/>
</dbReference>
<dbReference type="PANTHER" id="PTHR30258:SF1">
    <property type="entry name" value="PROTEIN TRANSPORT PROTEIN HOFB HOMOLOG"/>
    <property type="match status" value="1"/>
</dbReference>
<keyword evidence="6" id="KW-1185">Reference proteome</keyword>
<evidence type="ECO:0000313" key="5">
    <source>
        <dbReference type="EMBL" id="MBC5728070.1"/>
    </source>
</evidence>
<gene>
    <name evidence="5" type="ORF">H8R91_05950</name>
</gene>
<dbReference type="CDD" id="cd01129">
    <property type="entry name" value="PulE-GspE-like"/>
    <property type="match status" value="1"/>
</dbReference>
<feature type="domain" description="Bacterial type II secretion system protein E" evidence="4">
    <location>
        <begin position="383"/>
        <end position="397"/>
    </location>
</feature>
<dbReference type="Proteomes" id="UP000636755">
    <property type="component" value="Unassembled WGS sequence"/>
</dbReference>
<dbReference type="PANTHER" id="PTHR30258">
    <property type="entry name" value="TYPE II SECRETION SYSTEM PROTEIN GSPE-RELATED"/>
    <property type="match status" value="1"/>
</dbReference>
<sequence length="568" mass="63669">MKNSVFNLSDDLVKSGIVSLKTLKRIEMLYMEDNTLTLEHALIKEGVVTEEQIYDLMAKKMHLPLVDLTSYYISDDIAQLIPEQMMEDLGVMPLTIEGNYLLIAMTNPLDYKAIYTLNNYTKRKIKTAICTPTQLKIKLDEIFSVSDKEAVIDEAQEFVQSQMKKSEDTVSTEDQEDVEDQPIIKFVNNMIAEAVRQRVSDIHLEPQEKKLVIRFRIDGKLIKYMDSSKELAPSVTSRIKFISGMNIAEKRIPQDGRIHYNINNQKIDMRVSSLPCVYGEKIVIRITTALGMKLDKKNIGFLPENLEKFDQLLTSSRGIILLSGATGSGKSTTLYAALSSLNTEDKNIVTVENPVEMVLPGATQVNINEKAGLTFASVLRSILRQDPDIIMIGEIRDQETADIAARAAITGHLVLSTIHTYNAASSVVRLIDMGVEPYMVSSSMLGVIAQKLVRRLCPECKQAYDATDDELRLLGLPITKQLTLYKPGQCPACNNIGYKGRIAVHEVMPVSRSIKNAIHLGKTTDEIDTIAREEGMISLRDNLKKLLYDGIISFDTFIDTVSEIYQED</sequence>
<dbReference type="PROSITE" id="PS00662">
    <property type="entry name" value="T2SP_E"/>
    <property type="match status" value="1"/>
</dbReference>
<dbReference type="InterPro" id="IPR001482">
    <property type="entry name" value="T2SS/T4SS_dom"/>
</dbReference>
<keyword evidence="3" id="KW-0067">ATP-binding</keyword>
<dbReference type="InterPro" id="IPR037257">
    <property type="entry name" value="T2SS_E_N_sf"/>
</dbReference>
<reference evidence="5 6" key="1">
    <citation type="submission" date="2020-08" db="EMBL/GenBank/DDBJ databases">
        <title>Genome public.</title>
        <authorList>
            <person name="Liu C."/>
            <person name="Sun Q."/>
        </authorList>
    </citation>
    <scope>NUCLEOTIDE SEQUENCE [LARGE SCALE GENOMIC DNA]</scope>
    <source>
        <strain evidence="5 6">NSJ-71</strain>
    </source>
</reference>
<dbReference type="Pfam" id="PF00437">
    <property type="entry name" value="T2SSE"/>
    <property type="match status" value="1"/>
</dbReference>
<accession>A0ABR7HKS2</accession>
<proteinExistence type="inferred from homology"/>
<evidence type="ECO:0000259" key="4">
    <source>
        <dbReference type="PROSITE" id="PS00662"/>
    </source>
</evidence>
<dbReference type="EMBL" id="JACOPS010000002">
    <property type="protein sequence ID" value="MBC5728070.1"/>
    <property type="molecule type" value="Genomic_DNA"/>
</dbReference>
<dbReference type="Pfam" id="PF05157">
    <property type="entry name" value="MshEN"/>
    <property type="match status" value="1"/>
</dbReference>
<name>A0ABR7HKS2_9FIRM</name>
<evidence type="ECO:0000256" key="3">
    <source>
        <dbReference type="ARBA" id="ARBA00022840"/>
    </source>
</evidence>
<comment type="similarity">
    <text evidence="1">Belongs to the GSP E family.</text>
</comment>
<evidence type="ECO:0000313" key="6">
    <source>
        <dbReference type="Proteomes" id="UP000636755"/>
    </source>
</evidence>
<evidence type="ECO:0000256" key="2">
    <source>
        <dbReference type="ARBA" id="ARBA00022741"/>
    </source>
</evidence>
<dbReference type="InterPro" id="IPR027417">
    <property type="entry name" value="P-loop_NTPase"/>
</dbReference>
<dbReference type="Gene3D" id="3.30.450.90">
    <property type="match status" value="1"/>
</dbReference>
<organism evidence="5 6">
    <name type="scientific">Ruminococcus intestinalis</name>
    <dbReference type="NCBI Taxonomy" id="2763066"/>
    <lineage>
        <taxon>Bacteria</taxon>
        <taxon>Bacillati</taxon>
        <taxon>Bacillota</taxon>
        <taxon>Clostridia</taxon>
        <taxon>Eubacteriales</taxon>
        <taxon>Oscillospiraceae</taxon>
        <taxon>Ruminococcus</taxon>
    </lineage>
</organism>